<reference evidence="10 11" key="1">
    <citation type="submission" date="2014-06" db="EMBL/GenBank/DDBJ databases">
        <title>Whole Genome Sequences of Three Symbiotic Endozoicomonas Bacteria.</title>
        <authorList>
            <person name="Neave M.J."/>
            <person name="Apprill A."/>
            <person name="Voolstra C.R."/>
        </authorList>
    </citation>
    <scope>NUCLEOTIDE SEQUENCE [LARGE SCALE GENOMIC DNA]</scope>
    <source>
        <strain evidence="10 11">DSM 22380</strain>
    </source>
</reference>
<dbReference type="Gene3D" id="3.30.9.10">
    <property type="entry name" value="D-Amino Acid Oxidase, subunit A, domain 2"/>
    <property type="match status" value="1"/>
</dbReference>
<dbReference type="InterPro" id="IPR023209">
    <property type="entry name" value="DAO"/>
</dbReference>
<dbReference type="PANTHER" id="PTHR11530:SF11">
    <property type="entry name" value="D-ASPARTATE OXIDASE"/>
    <property type="match status" value="1"/>
</dbReference>
<dbReference type="AlphaFoldDB" id="A0A081K5I2"/>
<evidence type="ECO:0000256" key="7">
    <source>
        <dbReference type="ARBA" id="ARBA00039751"/>
    </source>
</evidence>
<dbReference type="Proteomes" id="UP000027997">
    <property type="component" value="Unassembled WGS sequence"/>
</dbReference>
<evidence type="ECO:0000256" key="3">
    <source>
        <dbReference type="ARBA" id="ARBA00022630"/>
    </source>
</evidence>
<dbReference type="EMBL" id="JOJP01000001">
    <property type="protein sequence ID" value="KEI69408.1"/>
    <property type="molecule type" value="Genomic_DNA"/>
</dbReference>
<evidence type="ECO:0000256" key="4">
    <source>
        <dbReference type="ARBA" id="ARBA00022827"/>
    </source>
</evidence>
<dbReference type="GO" id="GO:0005737">
    <property type="term" value="C:cytoplasm"/>
    <property type="evidence" value="ECO:0007669"/>
    <property type="project" value="TreeGrafter"/>
</dbReference>
<comment type="catalytic activity">
    <reaction evidence="8">
        <text>a D-alpha-amino acid + O2 + H2O = a 2-oxocarboxylate + H2O2 + NH4(+)</text>
        <dbReference type="Rhea" id="RHEA:21816"/>
        <dbReference type="ChEBI" id="CHEBI:15377"/>
        <dbReference type="ChEBI" id="CHEBI:15379"/>
        <dbReference type="ChEBI" id="CHEBI:16240"/>
        <dbReference type="ChEBI" id="CHEBI:28938"/>
        <dbReference type="ChEBI" id="CHEBI:35179"/>
        <dbReference type="ChEBI" id="CHEBI:59871"/>
        <dbReference type="EC" id="1.4.3.3"/>
    </reaction>
    <physiologicalReaction direction="left-to-right" evidence="8">
        <dbReference type="Rhea" id="RHEA:21817"/>
    </physiologicalReaction>
</comment>
<gene>
    <name evidence="10" type="ORF">GV64_00450</name>
</gene>
<proteinExistence type="inferred from homology"/>
<sequence>MSITSSANGSTFVMPNLAEMIRLVLEFGDIEAIVGQRHYTGAPVLQWDRHFSASHEIPVFHAYGFGGSGLTLAPSVAEYIASQVGEQVLSDHSPLTDSSEIVILGAGYIGIFTALEIRRFFNRNNKPHIPVRLVAQAYPKGITDIMSDKSEPTRADNYSSMTAGGWVMPVSIEPLANNTLWCSLIQRAQELWLNWSQTPPLNTATHITRSLVFYDQPLNETTMEDKSGIRTINQLCPLNLYPEHPFQGSFYSLSYSGSAISPLHFDQVVAFDNVIQTDTVSVLQHMTKRLSEEGVELVQTEALMDSFEQLSQHFNTGSKTIVINASGHGACSIFGCKPSSPIRGDLVLLKIPTKQLTEQVKEISRYGFWAGGSNYVFLRYTLDGQWMEVVLGGSFIKGDHDLSIRPKTIRRIVSFWLDFFHKAPENKGDSIQKDALIKSVLKRALSQQ</sequence>
<dbReference type="Gene3D" id="3.40.50.720">
    <property type="entry name" value="NAD(P)-binding Rossmann-like Domain"/>
    <property type="match status" value="1"/>
</dbReference>
<keyword evidence="3" id="KW-0285">Flavoprotein</keyword>
<dbReference type="PANTHER" id="PTHR11530">
    <property type="entry name" value="D-AMINO ACID OXIDASE"/>
    <property type="match status" value="1"/>
</dbReference>
<evidence type="ECO:0000256" key="8">
    <source>
        <dbReference type="ARBA" id="ARBA00049547"/>
    </source>
</evidence>
<evidence type="ECO:0000313" key="11">
    <source>
        <dbReference type="Proteomes" id="UP000027997"/>
    </source>
</evidence>
<dbReference type="SUPFAM" id="SSF51971">
    <property type="entry name" value="Nucleotide-binding domain"/>
    <property type="match status" value="1"/>
</dbReference>
<comment type="cofactor">
    <cofactor evidence="1">
        <name>FAD</name>
        <dbReference type="ChEBI" id="CHEBI:57692"/>
    </cofactor>
</comment>
<feature type="domain" description="FAD dependent oxidoreductase" evidence="9">
    <location>
        <begin position="101"/>
        <end position="420"/>
    </location>
</feature>
<dbReference type="Pfam" id="PF01266">
    <property type="entry name" value="DAO"/>
    <property type="match status" value="1"/>
</dbReference>
<protein>
    <recommendedName>
        <fullName evidence="7">D-amino-acid oxidase</fullName>
        <ecNumber evidence="6">1.4.3.3</ecNumber>
    </recommendedName>
</protein>
<comment type="similarity">
    <text evidence="2">Belongs to the DAMOX/DASOX family.</text>
</comment>
<dbReference type="RefSeq" id="WP_020582675.1">
    <property type="nucleotide sequence ID" value="NZ_JOJP01000001.1"/>
</dbReference>
<dbReference type="GO" id="GO:0003884">
    <property type="term" value="F:D-amino-acid oxidase activity"/>
    <property type="evidence" value="ECO:0007669"/>
    <property type="project" value="UniProtKB-EC"/>
</dbReference>
<keyword evidence="11" id="KW-1185">Reference proteome</keyword>
<comment type="caution">
    <text evidence="10">The sequence shown here is derived from an EMBL/GenBank/DDBJ whole genome shotgun (WGS) entry which is preliminary data.</text>
</comment>
<keyword evidence="5" id="KW-0560">Oxidoreductase</keyword>
<accession>A0A081K5I2</accession>
<name>A0A081K5I2_9GAMM</name>
<keyword evidence="4" id="KW-0274">FAD</keyword>
<dbReference type="InterPro" id="IPR006076">
    <property type="entry name" value="FAD-dep_OxRdtase"/>
</dbReference>
<evidence type="ECO:0000313" key="10">
    <source>
        <dbReference type="EMBL" id="KEI69408.1"/>
    </source>
</evidence>
<evidence type="ECO:0000256" key="2">
    <source>
        <dbReference type="ARBA" id="ARBA00006730"/>
    </source>
</evidence>
<dbReference type="EC" id="1.4.3.3" evidence="6"/>
<dbReference type="STRING" id="305900.GV64_00450"/>
<dbReference type="GO" id="GO:0071949">
    <property type="term" value="F:FAD binding"/>
    <property type="evidence" value="ECO:0007669"/>
    <property type="project" value="InterPro"/>
</dbReference>
<evidence type="ECO:0000259" key="9">
    <source>
        <dbReference type="Pfam" id="PF01266"/>
    </source>
</evidence>
<evidence type="ECO:0000256" key="5">
    <source>
        <dbReference type="ARBA" id="ARBA00023002"/>
    </source>
</evidence>
<dbReference type="GO" id="GO:0019478">
    <property type="term" value="P:D-amino acid catabolic process"/>
    <property type="evidence" value="ECO:0007669"/>
    <property type="project" value="TreeGrafter"/>
</dbReference>
<organism evidence="10 11">
    <name type="scientific">Endozoicomonas elysicola</name>
    <dbReference type="NCBI Taxonomy" id="305900"/>
    <lineage>
        <taxon>Bacteria</taxon>
        <taxon>Pseudomonadati</taxon>
        <taxon>Pseudomonadota</taxon>
        <taxon>Gammaproteobacteria</taxon>
        <taxon>Oceanospirillales</taxon>
        <taxon>Endozoicomonadaceae</taxon>
        <taxon>Endozoicomonas</taxon>
    </lineage>
</organism>
<evidence type="ECO:0000256" key="1">
    <source>
        <dbReference type="ARBA" id="ARBA00001974"/>
    </source>
</evidence>
<evidence type="ECO:0000256" key="6">
    <source>
        <dbReference type="ARBA" id="ARBA00039101"/>
    </source>
</evidence>